<protein>
    <recommendedName>
        <fullName evidence="11">Major facilitator superfamily (MFS) profile domain-containing protein</fullName>
    </recommendedName>
</protein>
<dbReference type="InterPro" id="IPR003663">
    <property type="entry name" value="Sugar/inositol_transpt"/>
</dbReference>
<feature type="transmembrane region" description="Helical" evidence="10">
    <location>
        <begin position="159"/>
        <end position="177"/>
    </location>
</feature>
<evidence type="ECO:0000256" key="5">
    <source>
        <dbReference type="ARBA" id="ARBA00022692"/>
    </source>
</evidence>
<reference evidence="12" key="1">
    <citation type="submission" date="2020-10" db="EMBL/GenBank/DDBJ databases">
        <authorList>
            <person name="Han B."/>
            <person name="Lu T."/>
            <person name="Zhao Q."/>
            <person name="Huang X."/>
            <person name="Zhao Y."/>
        </authorList>
    </citation>
    <scope>NUCLEOTIDE SEQUENCE</scope>
</reference>
<keyword evidence="8 10" id="KW-0472">Membrane</keyword>
<dbReference type="PROSITE" id="PS00216">
    <property type="entry name" value="SUGAR_TRANSPORT_1"/>
    <property type="match status" value="1"/>
</dbReference>
<evidence type="ECO:0000256" key="4">
    <source>
        <dbReference type="ARBA" id="ARBA00022597"/>
    </source>
</evidence>
<feature type="transmembrane region" description="Helical" evidence="10">
    <location>
        <begin position="324"/>
        <end position="343"/>
    </location>
</feature>
<feature type="transmembrane region" description="Helical" evidence="10">
    <location>
        <begin position="125"/>
        <end position="147"/>
    </location>
</feature>
<gene>
    <name evidence="12" type="ORF">NCGR_LOCUS36577</name>
</gene>
<dbReference type="InterPro" id="IPR005828">
    <property type="entry name" value="MFS_sugar_transport-like"/>
</dbReference>
<evidence type="ECO:0000256" key="2">
    <source>
        <dbReference type="ARBA" id="ARBA00010992"/>
    </source>
</evidence>
<proteinExistence type="inferred from homology"/>
<feature type="transmembrane region" description="Helical" evidence="10">
    <location>
        <begin position="189"/>
        <end position="212"/>
    </location>
</feature>
<keyword evidence="13" id="KW-1185">Reference proteome</keyword>
<evidence type="ECO:0000313" key="12">
    <source>
        <dbReference type="EMBL" id="CAD6252931.1"/>
    </source>
</evidence>
<dbReference type="Proteomes" id="UP000604825">
    <property type="component" value="Unassembled WGS sequence"/>
</dbReference>
<feature type="domain" description="Major facilitator superfamily (MFS) profile" evidence="11">
    <location>
        <begin position="36"/>
        <end position="471"/>
    </location>
</feature>
<evidence type="ECO:0000256" key="6">
    <source>
        <dbReference type="ARBA" id="ARBA00022847"/>
    </source>
</evidence>
<dbReference type="NCBIfam" id="TIGR00879">
    <property type="entry name" value="SP"/>
    <property type="match status" value="1"/>
</dbReference>
<feature type="transmembrane region" description="Helical" evidence="10">
    <location>
        <begin position="34"/>
        <end position="54"/>
    </location>
</feature>
<dbReference type="OrthoDB" id="6339427at2759"/>
<dbReference type="PANTHER" id="PTHR23500">
    <property type="entry name" value="SOLUTE CARRIER FAMILY 2, FACILITATED GLUCOSE TRANSPORTER"/>
    <property type="match status" value="1"/>
</dbReference>
<comment type="caution">
    <text evidence="12">The sequence shown here is derived from an EMBL/GenBank/DDBJ whole genome shotgun (WGS) entry which is preliminary data.</text>
</comment>
<evidence type="ECO:0000256" key="1">
    <source>
        <dbReference type="ARBA" id="ARBA00004141"/>
    </source>
</evidence>
<feature type="transmembrane region" description="Helical" evidence="10">
    <location>
        <begin position="449"/>
        <end position="467"/>
    </location>
</feature>
<evidence type="ECO:0000256" key="8">
    <source>
        <dbReference type="ARBA" id="ARBA00023136"/>
    </source>
</evidence>
<dbReference type="InterPro" id="IPR005829">
    <property type="entry name" value="Sugar_transporter_CS"/>
</dbReference>
<dbReference type="InterPro" id="IPR020846">
    <property type="entry name" value="MFS_dom"/>
</dbReference>
<keyword evidence="6" id="KW-0769">Symport</keyword>
<comment type="subcellular location">
    <subcellularLocation>
        <location evidence="1">Membrane</location>
        <topology evidence="1">Multi-pass membrane protein</topology>
    </subcellularLocation>
</comment>
<dbReference type="InterPro" id="IPR045262">
    <property type="entry name" value="STP/PLT_plant"/>
</dbReference>
<keyword evidence="3 9" id="KW-0813">Transport</keyword>
<evidence type="ECO:0000256" key="10">
    <source>
        <dbReference type="SAM" id="Phobius"/>
    </source>
</evidence>
<dbReference type="Gene3D" id="1.20.1250.20">
    <property type="entry name" value="MFS general substrate transporter like domains"/>
    <property type="match status" value="1"/>
</dbReference>
<evidence type="ECO:0000256" key="9">
    <source>
        <dbReference type="RuleBase" id="RU003346"/>
    </source>
</evidence>
<dbReference type="GO" id="GO:0015144">
    <property type="term" value="F:carbohydrate transmembrane transporter activity"/>
    <property type="evidence" value="ECO:0007669"/>
    <property type="project" value="InterPro"/>
</dbReference>
<dbReference type="SUPFAM" id="SSF103473">
    <property type="entry name" value="MFS general substrate transporter"/>
    <property type="match status" value="1"/>
</dbReference>
<accession>A0A811Q9Z8</accession>
<evidence type="ECO:0000313" key="13">
    <source>
        <dbReference type="Proteomes" id="UP000604825"/>
    </source>
</evidence>
<evidence type="ECO:0000259" key="11">
    <source>
        <dbReference type="PROSITE" id="PS50850"/>
    </source>
</evidence>
<feature type="transmembrane region" description="Helical" evidence="10">
    <location>
        <begin position="382"/>
        <end position="402"/>
    </location>
</feature>
<dbReference type="InterPro" id="IPR036259">
    <property type="entry name" value="MFS_trans_sf"/>
</dbReference>
<organism evidence="12 13">
    <name type="scientific">Miscanthus lutarioriparius</name>
    <dbReference type="NCBI Taxonomy" id="422564"/>
    <lineage>
        <taxon>Eukaryota</taxon>
        <taxon>Viridiplantae</taxon>
        <taxon>Streptophyta</taxon>
        <taxon>Embryophyta</taxon>
        <taxon>Tracheophyta</taxon>
        <taxon>Spermatophyta</taxon>
        <taxon>Magnoliopsida</taxon>
        <taxon>Liliopsida</taxon>
        <taxon>Poales</taxon>
        <taxon>Poaceae</taxon>
        <taxon>PACMAD clade</taxon>
        <taxon>Panicoideae</taxon>
        <taxon>Andropogonodae</taxon>
        <taxon>Andropogoneae</taxon>
        <taxon>Saccharinae</taxon>
        <taxon>Miscanthus</taxon>
    </lineage>
</organism>
<evidence type="ECO:0000256" key="7">
    <source>
        <dbReference type="ARBA" id="ARBA00022989"/>
    </source>
</evidence>
<dbReference type="EMBL" id="CAJGYO010000009">
    <property type="protein sequence ID" value="CAD6252931.1"/>
    <property type="molecule type" value="Genomic_DNA"/>
</dbReference>
<keyword evidence="7 10" id="KW-1133">Transmembrane helix</keyword>
<comment type="similarity">
    <text evidence="2 9">Belongs to the major facilitator superfamily. Sugar transporter (TC 2.A.1.1) family.</text>
</comment>
<dbReference type="GO" id="GO:0015293">
    <property type="term" value="F:symporter activity"/>
    <property type="evidence" value="ECO:0007669"/>
    <property type="project" value="UniProtKB-KW"/>
</dbReference>
<dbReference type="PROSITE" id="PS50850">
    <property type="entry name" value="MFS"/>
    <property type="match status" value="1"/>
</dbReference>
<name>A0A811Q9Z8_9POAL</name>
<dbReference type="Pfam" id="PF00083">
    <property type="entry name" value="Sugar_tr"/>
    <property type="match status" value="1"/>
</dbReference>
<sequence length="484" mass="50813">MAHDGSEDGHAAPLLTPRPESAGPRWWKWNMYPFACATLASMTTVLMGYNLAVMSGAELFIREDLGLTDAQTEVLTGSMNLYMLVPILAAGWAADLLGRRGTLLLASAFLVAGALSMSLGRSYAALMAARFVTSVGVGLSLVVVPVYNAEISPASMRGVLSSLLDIFINVGILLGYVSNYAFADLPVHLGWRVMYAAGVLPPVLLAAGVLAMPESPRWLAMRGRYAHARAVLSRTSDTPAEADLRLEEIKQAVAVAATAAAPGSRDDDNGTWTELLVRPTAVVRRILVCVVGLQFFQEASGIEAVVLYSPLVFKRAGMSSSDRVVLGATVAVGAVKTLSILVATSLSDRLGRRPLLLASTGGVAMAMASLAASLWLDATSACLASMLAFVVAFSVGFGPLVPAYGAEVLPLRLRAQGTSVGTAVGRLVCAAVSMTFISLAGAITMPGCFLLYAGVAAAAFVFVYTRLPETRGRSLEDMEVLFAK</sequence>
<dbReference type="PANTHER" id="PTHR23500:SF17">
    <property type="entry name" value="POLYOL TRANSPORTER 2-RELATED"/>
    <property type="match status" value="1"/>
</dbReference>
<dbReference type="GO" id="GO:0016020">
    <property type="term" value="C:membrane"/>
    <property type="evidence" value="ECO:0007669"/>
    <property type="project" value="UniProtKB-SubCell"/>
</dbReference>
<dbReference type="FunFam" id="1.20.1250.20:FF:000025">
    <property type="entry name" value="probable polyol transporter 4"/>
    <property type="match status" value="1"/>
</dbReference>
<evidence type="ECO:0000256" key="3">
    <source>
        <dbReference type="ARBA" id="ARBA00022448"/>
    </source>
</evidence>
<keyword evidence="5 10" id="KW-0812">Transmembrane</keyword>
<dbReference type="PRINTS" id="PR00171">
    <property type="entry name" value="SUGRTRNSPORT"/>
</dbReference>
<feature type="transmembrane region" description="Helical" evidence="10">
    <location>
        <begin position="74"/>
        <end position="94"/>
    </location>
</feature>
<feature type="transmembrane region" description="Helical" evidence="10">
    <location>
        <begin position="355"/>
        <end position="376"/>
    </location>
</feature>
<keyword evidence="4" id="KW-0762">Sugar transport</keyword>
<dbReference type="AlphaFoldDB" id="A0A811Q9Z8"/>